<evidence type="ECO:0000256" key="1">
    <source>
        <dbReference type="ARBA" id="ARBA00023015"/>
    </source>
</evidence>
<dbReference type="EMBL" id="JACHMH010000001">
    <property type="protein sequence ID" value="MBB4680017.1"/>
    <property type="molecule type" value="Genomic_DNA"/>
</dbReference>
<keyword evidence="6" id="KW-1185">Reference proteome</keyword>
<keyword evidence="2 5" id="KW-0238">DNA-binding</keyword>
<proteinExistence type="predicted"/>
<dbReference type="Proteomes" id="UP000533598">
    <property type="component" value="Unassembled WGS sequence"/>
</dbReference>
<name>A0A7W7FW90_9PSEU</name>
<accession>A0A7W7FW90</accession>
<dbReference type="Pfam" id="PF00196">
    <property type="entry name" value="GerE"/>
    <property type="match status" value="1"/>
</dbReference>
<dbReference type="CDD" id="cd06170">
    <property type="entry name" value="LuxR_C_like"/>
    <property type="match status" value="1"/>
</dbReference>
<dbReference type="PROSITE" id="PS50043">
    <property type="entry name" value="HTH_LUXR_2"/>
    <property type="match status" value="1"/>
</dbReference>
<dbReference type="PRINTS" id="PR00038">
    <property type="entry name" value="HTHLUXR"/>
</dbReference>
<organism evidence="5 6">
    <name type="scientific">Crossiella cryophila</name>
    <dbReference type="NCBI Taxonomy" id="43355"/>
    <lineage>
        <taxon>Bacteria</taxon>
        <taxon>Bacillati</taxon>
        <taxon>Actinomycetota</taxon>
        <taxon>Actinomycetes</taxon>
        <taxon>Pseudonocardiales</taxon>
        <taxon>Pseudonocardiaceae</taxon>
        <taxon>Crossiella</taxon>
    </lineage>
</organism>
<keyword evidence="3" id="KW-0804">Transcription</keyword>
<dbReference type="GO" id="GO:0003677">
    <property type="term" value="F:DNA binding"/>
    <property type="evidence" value="ECO:0007669"/>
    <property type="project" value="UniProtKB-KW"/>
</dbReference>
<dbReference type="AlphaFoldDB" id="A0A7W7FW90"/>
<feature type="domain" description="HTH luxR-type" evidence="4">
    <location>
        <begin position="141"/>
        <end position="206"/>
    </location>
</feature>
<sequence length="208" mass="22327">MTGRIPVCVHASDPILRTGLAAALRGQPGLLVVEQAAIDPEVVGVVAAEVMDEEVTAGLRRLHGRGCRRVVLVLSKVDSVDLPAAVDLGVCAVLRRAEAGAERLADVVGRAARGEAALPPEMLARLLKQVARMQRNLLSPHGAGFTGLSRREAEVLRLVSQGLETKDIAARLSYSERTVKNVLHDVTSRFHLKNRSHAVAYAMREGLI</sequence>
<dbReference type="PANTHER" id="PTHR44688:SF16">
    <property type="entry name" value="DNA-BINDING TRANSCRIPTIONAL ACTIVATOR DEVR_DOSR"/>
    <property type="match status" value="1"/>
</dbReference>
<evidence type="ECO:0000313" key="5">
    <source>
        <dbReference type="EMBL" id="MBB4680017.1"/>
    </source>
</evidence>
<evidence type="ECO:0000256" key="2">
    <source>
        <dbReference type="ARBA" id="ARBA00023125"/>
    </source>
</evidence>
<dbReference type="Gene3D" id="3.40.50.2300">
    <property type="match status" value="1"/>
</dbReference>
<dbReference type="RefSeq" id="WP_185005698.1">
    <property type="nucleotide sequence ID" value="NZ_BAAAUI010000019.1"/>
</dbReference>
<dbReference type="InterPro" id="IPR016032">
    <property type="entry name" value="Sig_transdc_resp-reg_C-effctor"/>
</dbReference>
<comment type="caution">
    <text evidence="5">The sequence shown here is derived from an EMBL/GenBank/DDBJ whole genome shotgun (WGS) entry which is preliminary data.</text>
</comment>
<dbReference type="GO" id="GO:0006355">
    <property type="term" value="P:regulation of DNA-templated transcription"/>
    <property type="evidence" value="ECO:0007669"/>
    <property type="project" value="InterPro"/>
</dbReference>
<gene>
    <name evidence="5" type="ORF">HNR67_006135</name>
</gene>
<dbReference type="PANTHER" id="PTHR44688">
    <property type="entry name" value="DNA-BINDING TRANSCRIPTIONAL ACTIVATOR DEVR_DOSR"/>
    <property type="match status" value="1"/>
</dbReference>
<keyword evidence="1" id="KW-0805">Transcription regulation</keyword>
<dbReference type="InterPro" id="IPR000792">
    <property type="entry name" value="Tscrpt_reg_LuxR_C"/>
</dbReference>
<evidence type="ECO:0000256" key="3">
    <source>
        <dbReference type="ARBA" id="ARBA00023163"/>
    </source>
</evidence>
<dbReference type="SMART" id="SM00421">
    <property type="entry name" value="HTH_LUXR"/>
    <property type="match status" value="1"/>
</dbReference>
<dbReference type="SUPFAM" id="SSF46894">
    <property type="entry name" value="C-terminal effector domain of the bipartite response regulators"/>
    <property type="match status" value="1"/>
</dbReference>
<reference evidence="5 6" key="1">
    <citation type="submission" date="2020-08" db="EMBL/GenBank/DDBJ databases">
        <title>Sequencing the genomes of 1000 actinobacteria strains.</title>
        <authorList>
            <person name="Klenk H.-P."/>
        </authorList>
    </citation>
    <scope>NUCLEOTIDE SEQUENCE [LARGE SCALE GENOMIC DNA]</scope>
    <source>
        <strain evidence="5 6">DSM 44230</strain>
    </source>
</reference>
<protein>
    <submittedName>
        <fullName evidence="5">DNA-binding NarL/FixJ family response regulator</fullName>
    </submittedName>
</protein>
<evidence type="ECO:0000259" key="4">
    <source>
        <dbReference type="PROSITE" id="PS50043"/>
    </source>
</evidence>
<evidence type="ECO:0000313" key="6">
    <source>
        <dbReference type="Proteomes" id="UP000533598"/>
    </source>
</evidence>